<sequence length="595" mass="68331">MTCFRLVAIDGIQSLATDKMNTLKTILCFLLVAAALPWTSGQFPRVCTTLENLKNKTCCPIPKHFAEPCGSDGNRGTCEELIIRDWNYSYSYFEQFQNNDERHNWPHALYNRTCKCNGNFGGYDCGKCEFGYRGIHCTKKKTLTRRNFLKLSAQEKDRYMRYINESKYFLSDYVVSAKFYEDINKDVEAGKDPSGLFFNVSNYDLFTWMHYYSARDTIHLQVAKTNIDFAHDGQGFPTWHRLYLLAWERTLQASVFRVSSEVNFDFGHAHKDIILLKSRASSGKCVYMENYPARLPDVSGHTKRGTSEIANDEDFALPYWDWTENPTQCNSIICSEDLLGVTDQSNGEVKGKYLDKWRVICTKELTNGLTKLCNPNVNISGLKRNTEKEKENEVKNGRNMTFPTNDDVSFALRFGSYDVPPYSKESSCNFRNILEGYTSVKTGYRLPKENNLHNRVHIVIGGIMGDVPPASNDPIFPLHHSFVDRIYEKWLRKFGKDASVLSKFNAPMGHNKNDVIVPMFPVYTHQEMFRKSLDFGYEYEDVDEKGNSPEDERGHDSSLGDCPVPCPPVTSGVPGMWLRWLLMLVIPLWQLLFAY</sequence>
<keyword evidence="9" id="KW-0472">Membrane</keyword>
<feature type="region of interest" description="Disordered" evidence="14">
    <location>
        <begin position="543"/>
        <end position="564"/>
    </location>
</feature>
<evidence type="ECO:0000256" key="11">
    <source>
        <dbReference type="ARBA" id="ARBA00039304"/>
    </source>
</evidence>
<dbReference type="Gene3D" id="1.10.1280.10">
    <property type="entry name" value="Di-copper center containing domain from catechol oxidase"/>
    <property type="match status" value="2"/>
</dbReference>
<dbReference type="PANTHER" id="PTHR11474:SF124">
    <property type="entry name" value="TYROSINASE"/>
    <property type="match status" value="1"/>
</dbReference>
<feature type="domain" description="Tyrosinase copper-binding" evidence="15">
    <location>
        <begin position="231"/>
        <end position="248"/>
    </location>
</feature>
<reference evidence="16" key="1">
    <citation type="submission" date="2020-04" db="EMBL/GenBank/DDBJ databases">
        <authorList>
            <person name="Alioto T."/>
            <person name="Alioto T."/>
            <person name="Gomez Garrido J."/>
        </authorList>
    </citation>
    <scope>NUCLEOTIDE SEQUENCE</scope>
    <source>
        <strain evidence="16">A484AB</strain>
    </source>
</reference>
<dbReference type="InterPro" id="IPR008922">
    <property type="entry name" value="Di-copper_centre_dom_sf"/>
</dbReference>
<dbReference type="InterPro" id="IPR050316">
    <property type="entry name" value="Tyrosinase/Hemocyanin"/>
</dbReference>
<evidence type="ECO:0000256" key="2">
    <source>
        <dbReference type="ARBA" id="ARBA00011906"/>
    </source>
</evidence>
<keyword evidence="7" id="KW-0186">Copper</keyword>
<comment type="cofactor">
    <cofactor evidence="1">
        <name>Cu(2+)</name>
        <dbReference type="ChEBI" id="CHEBI:29036"/>
    </cofactor>
</comment>
<dbReference type="InterPro" id="IPR002227">
    <property type="entry name" value="Tyrosinase_Cu-bd"/>
</dbReference>
<keyword evidence="17" id="KW-1185">Reference proteome</keyword>
<dbReference type="OrthoDB" id="6132182at2759"/>
<evidence type="ECO:0000256" key="13">
    <source>
        <dbReference type="ARBA" id="ARBA00046288"/>
    </source>
</evidence>
<evidence type="ECO:0000256" key="7">
    <source>
        <dbReference type="ARBA" id="ARBA00023008"/>
    </source>
</evidence>
<evidence type="ECO:0000256" key="6">
    <source>
        <dbReference type="ARBA" id="ARBA00023002"/>
    </source>
</evidence>
<keyword evidence="8" id="KW-0503">Monooxygenase</keyword>
<accession>A0A6S7FV99</accession>
<evidence type="ECO:0000256" key="10">
    <source>
        <dbReference type="ARBA" id="ARBA00023180"/>
    </source>
</evidence>
<comment type="caution">
    <text evidence="16">The sequence shown here is derived from an EMBL/GenBank/DDBJ whole genome shotgun (WGS) entry which is preliminary data.</text>
</comment>
<dbReference type="GO" id="GO:0004503">
    <property type="term" value="F:tyrosinase activity"/>
    <property type="evidence" value="ECO:0007669"/>
    <property type="project" value="UniProtKB-EC"/>
</dbReference>
<gene>
    <name evidence="16" type="ORF">PACLA_8A065173</name>
</gene>
<dbReference type="PRINTS" id="PR00092">
    <property type="entry name" value="TYROSINASE"/>
</dbReference>
<evidence type="ECO:0000256" key="3">
    <source>
        <dbReference type="ARBA" id="ARBA00022692"/>
    </source>
</evidence>
<keyword evidence="6" id="KW-0560">Oxidoreductase</keyword>
<evidence type="ECO:0000256" key="5">
    <source>
        <dbReference type="ARBA" id="ARBA00022729"/>
    </source>
</evidence>
<dbReference type="Proteomes" id="UP001152795">
    <property type="component" value="Unassembled WGS sequence"/>
</dbReference>
<dbReference type="GO" id="GO:0042438">
    <property type="term" value="P:melanin biosynthetic process"/>
    <property type="evidence" value="ECO:0007669"/>
    <property type="project" value="TreeGrafter"/>
</dbReference>
<dbReference type="SUPFAM" id="SSF48056">
    <property type="entry name" value="Di-copper centre-containing domain"/>
    <property type="match status" value="1"/>
</dbReference>
<dbReference type="GO" id="GO:0043473">
    <property type="term" value="P:pigmentation"/>
    <property type="evidence" value="ECO:0007669"/>
    <property type="project" value="TreeGrafter"/>
</dbReference>
<evidence type="ECO:0000259" key="15">
    <source>
        <dbReference type="PROSITE" id="PS00497"/>
    </source>
</evidence>
<evidence type="ECO:0000256" key="9">
    <source>
        <dbReference type="ARBA" id="ARBA00023136"/>
    </source>
</evidence>
<feature type="compositionally biased region" description="Basic and acidic residues" evidence="14">
    <location>
        <begin position="544"/>
        <end position="558"/>
    </location>
</feature>
<evidence type="ECO:0000313" key="16">
    <source>
        <dbReference type="EMBL" id="CAB3981313.1"/>
    </source>
</evidence>
<proteinExistence type="predicted"/>
<keyword evidence="3" id="KW-0812">Transmembrane</keyword>
<dbReference type="GO" id="GO:0012505">
    <property type="term" value="C:endomembrane system"/>
    <property type="evidence" value="ECO:0007669"/>
    <property type="project" value="UniProtKB-SubCell"/>
</dbReference>
<evidence type="ECO:0000313" key="17">
    <source>
        <dbReference type="Proteomes" id="UP001152795"/>
    </source>
</evidence>
<evidence type="ECO:0000256" key="8">
    <source>
        <dbReference type="ARBA" id="ARBA00023033"/>
    </source>
</evidence>
<organism evidence="16 17">
    <name type="scientific">Paramuricea clavata</name>
    <name type="common">Red gorgonian</name>
    <name type="synonym">Violescent sea-whip</name>
    <dbReference type="NCBI Taxonomy" id="317549"/>
    <lineage>
        <taxon>Eukaryota</taxon>
        <taxon>Metazoa</taxon>
        <taxon>Cnidaria</taxon>
        <taxon>Anthozoa</taxon>
        <taxon>Octocorallia</taxon>
        <taxon>Malacalcyonacea</taxon>
        <taxon>Plexauridae</taxon>
        <taxon>Paramuricea</taxon>
    </lineage>
</organism>
<dbReference type="EMBL" id="CACRXK020000374">
    <property type="protein sequence ID" value="CAB3981313.1"/>
    <property type="molecule type" value="Genomic_DNA"/>
</dbReference>
<dbReference type="AlphaFoldDB" id="A0A6S7FV99"/>
<evidence type="ECO:0000256" key="1">
    <source>
        <dbReference type="ARBA" id="ARBA00001973"/>
    </source>
</evidence>
<keyword evidence="10" id="KW-0325">Glycoprotein</keyword>
<dbReference type="Pfam" id="PF00264">
    <property type="entry name" value="Tyrosinase"/>
    <property type="match status" value="1"/>
</dbReference>
<evidence type="ECO:0000256" key="12">
    <source>
        <dbReference type="ARBA" id="ARBA00042251"/>
    </source>
</evidence>
<protein>
    <recommendedName>
        <fullName evidence="11">Tyrosinase</fullName>
        <ecNumber evidence="2">1.14.18.1</ecNumber>
    </recommendedName>
    <alternativeName>
        <fullName evidence="12">Monophenol monooxygenase</fullName>
    </alternativeName>
</protein>
<comment type="subcellular location">
    <subcellularLocation>
        <location evidence="13">Endomembrane system</location>
        <topology evidence="13">Single-pass type I membrane protein</topology>
    </subcellularLocation>
</comment>
<keyword evidence="5" id="KW-0732">Signal</keyword>
<evidence type="ECO:0000256" key="4">
    <source>
        <dbReference type="ARBA" id="ARBA00022723"/>
    </source>
</evidence>
<name>A0A6S7FV99_PARCT</name>
<evidence type="ECO:0000256" key="14">
    <source>
        <dbReference type="SAM" id="MobiDB-lite"/>
    </source>
</evidence>
<dbReference type="PANTHER" id="PTHR11474">
    <property type="entry name" value="TYROSINASE FAMILY MEMBER"/>
    <property type="match status" value="1"/>
</dbReference>
<dbReference type="GO" id="GO:0046872">
    <property type="term" value="F:metal ion binding"/>
    <property type="evidence" value="ECO:0007669"/>
    <property type="project" value="UniProtKB-KW"/>
</dbReference>
<dbReference type="PROSITE" id="PS00497">
    <property type="entry name" value="TYROSINASE_1"/>
    <property type="match status" value="1"/>
</dbReference>
<keyword evidence="4" id="KW-0479">Metal-binding</keyword>
<dbReference type="EC" id="1.14.18.1" evidence="2"/>